<dbReference type="Pfam" id="PF01380">
    <property type="entry name" value="SIS"/>
    <property type="match status" value="1"/>
</dbReference>
<dbReference type="PANTHER" id="PTHR30514">
    <property type="entry name" value="GLUCOKINASE"/>
    <property type="match status" value="1"/>
</dbReference>
<dbReference type="PROSITE" id="PS51464">
    <property type="entry name" value="SIS"/>
    <property type="match status" value="1"/>
</dbReference>
<proteinExistence type="predicted"/>
<keyword evidence="1" id="KW-0805">Transcription regulation</keyword>
<dbReference type="InterPro" id="IPR000281">
    <property type="entry name" value="HTH_RpiR"/>
</dbReference>
<dbReference type="PROSITE" id="PS51071">
    <property type="entry name" value="HTH_RPIR"/>
    <property type="match status" value="1"/>
</dbReference>
<dbReference type="CDD" id="cd05013">
    <property type="entry name" value="SIS_RpiR"/>
    <property type="match status" value="1"/>
</dbReference>
<evidence type="ECO:0000313" key="7">
    <source>
        <dbReference type="Proteomes" id="UP000256977"/>
    </source>
</evidence>
<evidence type="ECO:0000313" key="6">
    <source>
        <dbReference type="EMBL" id="RED63329.1"/>
    </source>
</evidence>
<dbReference type="GO" id="GO:0003700">
    <property type="term" value="F:DNA-binding transcription factor activity"/>
    <property type="evidence" value="ECO:0007669"/>
    <property type="project" value="InterPro"/>
</dbReference>
<dbReference type="Gene3D" id="3.40.50.10490">
    <property type="entry name" value="Glucose-6-phosphate isomerase like protein, domain 1"/>
    <property type="match status" value="1"/>
</dbReference>
<evidence type="ECO:0000256" key="3">
    <source>
        <dbReference type="ARBA" id="ARBA00023163"/>
    </source>
</evidence>
<feature type="domain" description="SIS" evidence="5">
    <location>
        <begin position="127"/>
        <end position="267"/>
    </location>
</feature>
<evidence type="ECO:0000256" key="2">
    <source>
        <dbReference type="ARBA" id="ARBA00023125"/>
    </source>
</evidence>
<organism evidence="6 7">
    <name type="scientific">Cohnella phaseoli</name>
    <dbReference type="NCBI Taxonomy" id="456490"/>
    <lineage>
        <taxon>Bacteria</taxon>
        <taxon>Bacillati</taxon>
        <taxon>Bacillota</taxon>
        <taxon>Bacilli</taxon>
        <taxon>Bacillales</taxon>
        <taxon>Paenibacillaceae</taxon>
        <taxon>Cohnella</taxon>
    </lineage>
</organism>
<protein>
    <submittedName>
        <fullName evidence="6">RpiR family transcriptional regulator</fullName>
    </submittedName>
</protein>
<dbReference type="SUPFAM" id="SSF53697">
    <property type="entry name" value="SIS domain"/>
    <property type="match status" value="1"/>
</dbReference>
<dbReference type="InterPro" id="IPR001347">
    <property type="entry name" value="SIS_dom"/>
</dbReference>
<gene>
    <name evidence="6" type="ORF">DFP98_1265</name>
</gene>
<evidence type="ECO:0000259" key="4">
    <source>
        <dbReference type="PROSITE" id="PS51071"/>
    </source>
</evidence>
<dbReference type="GO" id="GO:0097367">
    <property type="term" value="F:carbohydrate derivative binding"/>
    <property type="evidence" value="ECO:0007669"/>
    <property type="project" value="InterPro"/>
</dbReference>
<keyword evidence="3" id="KW-0804">Transcription</keyword>
<dbReference type="EMBL" id="QRDZ01000026">
    <property type="protein sequence ID" value="RED63329.1"/>
    <property type="molecule type" value="Genomic_DNA"/>
</dbReference>
<dbReference type="Gene3D" id="1.10.10.10">
    <property type="entry name" value="Winged helix-like DNA-binding domain superfamily/Winged helix DNA-binding domain"/>
    <property type="match status" value="1"/>
</dbReference>
<dbReference type="SUPFAM" id="SSF46689">
    <property type="entry name" value="Homeodomain-like"/>
    <property type="match status" value="1"/>
</dbReference>
<dbReference type="InterPro" id="IPR035472">
    <property type="entry name" value="RpiR-like_SIS"/>
</dbReference>
<dbReference type="AlphaFoldDB" id="A0A3D9IP91"/>
<dbReference type="InterPro" id="IPR047640">
    <property type="entry name" value="RpiR-like"/>
</dbReference>
<name>A0A3D9IP91_9BACL</name>
<dbReference type="Proteomes" id="UP000256977">
    <property type="component" value="Unassembled WGS sequence"/>
</dbReference>
<dbReference type="PANTHER" id="PTHR30514:SF1">
    <property type="entry name" value="HTH-TYPE TRANSCRIPTIONAL REGULATOR HEXR-RELATED"/>
    <property type="match status" value="1"/>
</dbReference>
<evidence type="ECO:0000256" key="1">
    <source>
        <dbReference type="ARBA" id="ARBA00023015"/>
    </source>
</evidence>
<dbReference type="InterPro" id="IPR046348">
    <property type="entry name" value="SIS_dom_sf"/>
</dbReference>
<evidence type="ECO:0000259" key="5">
    <source>
        <dbReference type="PROSITE" id="PS51464"/>
    </source>
</evidence>
<feature type="domain" description="HTH rpiR-type" evidence="4">
    <location>
        <begin position="2"/>
        <end position="78"/>
    </location>
</feature>
<comment type="caution">
    <text evidence="6">The sequence shown here is derived from an EMBL/GenBank/DDBJ whole genome shotgun (WGS) entry which is preliminary data.</text>
</comment>
<dbReference type="GO" id="GO:0003677">
    <property type="term" value="F:DNA binding"/>
    <property type="evidence" value="ECO:0007669"/>
    <property type="project" value="UniProtKB-KW"/>
</dbReference>
<dbReference type="GO" id="GO:1901135">
    <property type="term" value="P:carbohydrate derivative metabolic process"/>
    <property type="evidence" value="ECO:0007669"/>
    <property type="project" value="InterPro"/>
</dbReference>
<keyword evidence="7" id="KW-1185">Reference proteome</keyword>
<keyword evidence="2" id="KW-0238">DNA-binding</keyword>
<sequence length="290" mass="31872">MHGALISIKAALTQLKPQERIVAEYILDNPELTVKMSVQKLAQTTGVSEATIVRLSRSLRFKGYQELKMRIVADLAQTSRTAMETDAYQEIQLNGMVSTLIDSISHNNMQSIQDTLSVLSAEEVEKAIEKLGKARKICIFGVGASAVIAEDFMQKLTRIARWCTAAFDFNTQATYAALLQEGDVAFGISYSGQTEDVIRSLGIAKENGACVISLTKFGSNPISDLADIRLFTSSMEKSIRSGAMASRITQLNVIDILYVGVAQVDYEENVNMLEKTRKAVAISKRNTRTD</sequence>
<dbReference type="InterPro" id="IPR036388">
    <property type="entry name" value="WH-like_DNA-bd_sf"/>
</dbReference>
<dbReference type="Pfam" id="PF01418">
    <property type="entry name" value="HTH_6"/>
    <property type="match status" value="1"/>
</dbReference>
<accession>A0A3D9IP91</accession>
<reference evidence="6 7" key="1">
    <citation type="submission" date="2018-07" db="EMBL/GenBank/DDBJ databases">
        <title>Genomic Encyclopedia of Type Strains, Phase III (KMG-III): the genomes of soil and plant-associated and newly described type strains.</title>
        <authorList>
            <person name="Whitman W."/>
        </authorList>
    </citation>
    <scope>NUCLEOTIDE SEQUENCE [LARGE SCALE GENOMIC DNA]</scope>
    <source>
        <strain evidence="6 7">CECT 7287</strain>
    </source>
</reference>
<dbReference type="InterPro" id="IPR009057">
    <property type="entry name" value="Homeodomain-like_sf"/>
</dbReference>